<organism evidence="3 4">
    <name type="scientific">Parvicella tangerina</name>
    <dbReference type="NCBI Taxonomy" id="2829795"/>
    <lineage>
        <taxon>Bacteria</taxon>
        <taxon>Pseudomonadati</taxon>
        <taxon>Bacteroidota</taxon>
        <taxon>Flavobacteriia</taxon>
        <taxon>Flavobacteriales</taxon>
        <taxon>Parvicellaceae</taxon>
        <taxon>Parvicella</taxon>
    </lineage>
</organism>
<evidence type="ECO:0000256" key="2">
    <source>
        <dbReference type="SAM" id="SignalP"/>
    </source>
</evidence>
<dbReference type="SUPFAM" id="SSF141072">
    <property type="entry name" value="CalX-like"/>
    <property type="match status" value="1"/>
</dbReference>
<keyword evidence="4" id="KW-1185">Reference proteome</keyword>
<dbReference type="KEGG" id="ptan:CRYO30217_00452"/>
<evidence type="ECO:0000256" key="1">
    <source>
        <dbReference type="SAM" id="MobiDB-lite"/>
    </source>
</evidence>
<evidence type="ECO:0008006" key="5">
    <source>
        <dbReference type="Google" id="ProtNLM"/>
    </source>
</evidence>
<feature type="region of interest" description="Disordered" evidence="1">
    <location>
        <begin position="91"/>
        <end position="110"/>
    </location>
</feature>
<accession>A0A916JKV4</accession>
<sequence length="575" mass="61826">MNPSFKPFLTLFLLVSVSISHAQVVVSNNQNIEWYIQNVLAGPGVNITNVQFNGGAANVQNEQVGEFSDATQSVGLGQGLILGSGDVTMASQPNTGTGSSAGGSGSMGSDTDLASITPNQIWDECVVEFDFVPVGDSISFSYVFASEEYPEYVCGSVNDAFGFFLSGPNPSGGSYAAQNLALIPDPSNPSVYTTTPVSINTVNPGVAGSSGSPSNCSSIDLSWATYSVFYAGNNTSTNYEYDGNTVVLECRAAVVCNQTYHIKLAIGDGGDSQFDSGVFLEGGSFTSVGVDVSAGILNGDTALYEGCNSAFFAFTRPDTTQDFTVHFEMSGTAVNGTDYIEVPDSLTLATGVYSDTVFIYPYIDGNDEPAETVEMLIIYETCSGQFDTISEVLTISDYDPLVVELPDSLNVCLENVDLNATTSGGLPPVSYEWNTGQTSTSITVFGDETRDYILTSSDECGSPASDTVTVWVQCPIVPPNVFTPNGDGQNETFIIQYLNGYENSKLTVYNRWGKIVYMNEDYQDDWDGTHYKSGNKLASGVYYYLVEPNSKKYEYNENKDESLRTHVTGYVHIMR</sequence>
<dbReference type="AlphaFoldDB" id="A0A916JKV4"/>
<keyword evidence="2" id="KW-0732">Signal</keyword>
<dbReference type="InterPro" id="IPR049804">
    <property type="entry name" value="Choice_anch_L"/>
</dbReference>
<name>A0A916JKV4_9FLAO</name>
<protein>
    <recommendedName>
        <fullName evidence="5">Gliding motility-associated C-terminal domain-containing protein</fullName>
    </recommendedName>
</protein>
<dbReference type="Gene3D" id="2.60.40.2030">
    <property type="match status" value="1"/>
</dbReference>
<dbReference type="Proteomes" id="UP000683507">
    <property type="component" value="Chromosome"/>
</dbReference>
<dbReference type="InterPro" id="IPR038081">
    <property type="entry name" value="CalX-like_sf"/>
</dbReference>
<gene>
    <name evidence="3" type="ORF">CRYO30217_00452</name>
</gene>
<dbReference type="Pfam" id="PF13585">
    <property type="entry name" value="CHU_C"/>
    <property type="match status" value="1"/>
</dbReference>
<reference evidence="3" key="1">
    <citation type="submission" date="2021-04" db="EMBL/GenBank/DDBJ databases">
        <authorList>
            <person name="Rodrigo-Torres L."/>
            <person name="Arahal R. D."/>
            <person name="Lucena T."/>
        </authorList>
    </citation>
    <scope>NUCLEOTIDE SEQUENCE</scope>
    <source>
        <strain evidence="3">AS29M-1</strain>
    </source>
</reference>
<evidence type="ECO:0000313" key="3">
    <source>
        <dbReference type="EMBL" id="CAG5077664.1"/>
    </source>
</evidence>
<dbReference type="NCBIfam" id="NF038133">
    <property type="entry name" value="choice_anch_L"/>
    <property type="match status" value="1"/>
</dbReference>
<dbReference type="NCBIfam" id="TIGR04131">
    <property type="entry name" value="Bac_Flav_CTERM"/>
    <property type="match status" value="1"/>
</dbReference>
<dbReference type="EMBL" id="OU015584">
    <property type="protein sequence ID" value="CAG5077664.1"/>
    <property type="molecule type" value="Genomic_DNA"/>
</dbReference>
<proteinExistence type="predicted"/>
<evidence type="ECO:0000313" key="4">
    <source>
        <dbReference type="Proteomes" id="UP000683507"/>
    </source>
</evidence>
<feature type="chain" id="PRO_5036873431" description="Gliding motility-associated C-terminal domain-containing protein" evidence="2">
    <location>
        <begin position="23"/>
        <end position="575"/>
    </location>
</feature>
<dbReference type="RefSeq" id="WP_258540684.1">
    <property type="nucleotide sequence ID" value="NZ_OU015584.1"/>
</dbReference>
<dbReference type="InterPro" id="IPR026341">
    <property type="entry name" value="T9SS_type_B"/>
</dbReference>
<feature type="signal peptide" evidence="2">
    <location>
        <begin position="1"/>
        <end position="22"/>
    </location>
</feature>